<dbReference type="Proteomes" id="UP000584867">
    <property type="component" value="Unassembled WGS sequence"/>
</dbReference>
<gene>
    <name evidence="1" type="ORF">HDF15_003440</name>
</gene>
<reference evidence="1 2" key="1">
    <citation type="submission" date="2020-08" db="EMBL/GenBank/DDBJ databases">
        <title>Genomic Encyclopedia of Type Strains, Phase IV (KMG-V): Genome sequencing to study the core and pangenomes of soil and plant-associated prokaryotes.</title>
        <authorList>
            <person name="Whitman W."/>
        </authorList>
    </citation>
    <scope>NUCLEOTIDE SEQUENCE [LARGE SCALE GENOMIC DNA]</scope>
    <source>
        <strain evidence="1 2">X5P3</strain>
    </source>
</reference>
<dbReference type="EMBL" id="JACHIO010000014">
    <property type="protein sequence ID" value="MBB5065077.1"/>
    <property type="molecule type" value="Genomic_DNA"/>
</dbReference>
<dbReference type="InterPro" id="IPR036782">
    <property type="entry name" value="NE0471-like_N"/>
</dbReference>
<organism evidence="1 2">
    <name type="scientific">Granulicella mallensis</name>
    <dbReference type="NCBI Taxonomy" id="940614"/>
    <lineage>
        <taxon>Bacteria</taxon>
        <taxon>Pseudomonadati</taxon>
        <taxon>Acidobacteriota</taxon>
        <taxon>Terriglobia</taxon>
        <taxon>Terriglobales</taxon>
        <taxon>Acidobacteriaceae</taxon>
        <taxon>Granulicella</taxon>
    </lineage>
</organism>
<sequence>MRTESTASENSTASITPAIVCTHGDDVAEVRSEPGYRLSVRFFDGTSGVVDLSALITSANAGVFAELRDQDRFAEVGVELGAVTWSNGLDLAPDAMYVAIRETGSWILC</sequence>
<dbReference type="AlphaFoldDB" id="A0A7W7ZRY6"/>
<evidence type="ECO:0000313" key="2">
    <source>
        <dbReference type="Proteomes" id="UP000584867"/>
    </source>
</evidence>
<dbReference type="RefSeq" id="WP_184257488.1">
    <property type="nucleotide sequence ID" value="NZ_JACHIO010000014.1"/>
</dbReference>
<name>A0A7W7ZRY6_9BACT</name>
<proteinExistence type="predicted"/>
<dbReference type="InterPro" id="IPR018841">
    <property type="entry name" value="DUF2442"/>
</dbReference>
<evidence type="ECO:0008006" key="3">
    <source>
        <dbReference type="Google" id="ProtNLM"/>
    </source>
</evidence>
<comment type="caution">
    <text evidence="1">The sequence shown here is derived from an EMBL/GenBank/DDBJ whole genome shotgun (WGS) entry which is preliminary data.</text>
</comment>
<dbReference type="Pfam" id="PF10387">
    <property type="entry name" value="DUF2442"/>
    <property type="match status" value="1"/>
</dbReference>
<dbReference type="Gene3D" id="3.30.2020.10">
    <property type="entry name" value="NE0471-like N-terminal domain"/>
    <property type="match status" value="1"/>
</dbReference>
<dbReference type="SUPFAM" id="SSF143880">
    <property type="entry name" value="NE0471 N-terminal domain-like"/>
    <property type="match status" value="1"/>
</dbReference>
<accession>A0A7W7ZRY6</accession>
<evidence type="ECO:0000313" key="1">
    <source>
        <dbReference type="EMBL" id="MBB5065077.1"/>
    </source>
</evidence>
<protein>
    <recommendedName>
        <fullName evidence="3">DUF2442 domain-containing protein</fullName>
    </recommendedName>
</protein>